<feature type="transmembrane region" description="Helical" evidence="2">
    <location>
        <begin position="75"/>
        <end position="97"/>
    </location>
</feature>
<proteinExistence type="predicted"/>
<name>A0AAJ6AK87_9MICC</name>
<gene>
    <name evidence="3" type="ORF">QDX21_01570</name>
</gene>
<dbReference type="EMBL" id="CP122566">
    <property type="protein sequence ID" value="WGH93527.1"/>
    <property type="molecule type" value="Genomic_DNA"/>
</dbReference>
<evidence type="ECO:0000256" key="1">
    <source>
        <dbReference type="SAM" id="MobiDB-lite"/>
    </source>
</evidence>
<dbReference type="Proteomes" id="UP001224674">
    <property type="component" value="Chromosome"/>
</dbReference>
<feature type="compositionally biased region" description="Basic and acidic residues" evidence="1">
    <location>
        <begin position="18"/>
        <end position="33"/>
    </location>
</feature>
<reference evidence="3 4" key="1">
    <citation type="submission" date="2023-03" db="EMBL/GenBank/DDBJ databases">
        <title>Complete genome sequences of several Auritidibacter ignavus strains isolated from ear infections.</title>
        <authorList>
            <person name="Baehr T."/>
            <person name="Baumhoegger A.M."/>
        </authorList>
    </citation>
    <scope>NUCLEOTIDE SEQUENCE [LARGE SCALE GENOMIC DNA]</scope>
    <source>
        <strain evidence="3 4">BABAE-6</strain>
    </source>
</reference>
<feature type="transmembrane region" description="Helical" evidence="2">
    <location>
        <begin position="109"/>
        <end position="137"/>
    </location>
</feature>
<organism evidence="3 4">
    <name type="scientific">Auritidibacter ignavus</name>
    <dbReference type="NCBI Taxonomy" id="678932"/>
    <lineage>
        <taxon>Bacteria</taxon>
        <taxon>Bacillati</taxon>
        <taxon>Actinomycetota</taxon>
        <taxon>Actinomycetes</taxon>
        <taxon>Micrococcales</taxon>
        <taxon>Micrococcaceae</taxon>
        <taxon>Auritidibacter</taxon>
    </lineage>
</organism>
<keyword evidence="2" id="KW-0812">Transmembrane</keyword>
<keyword evidence="4" id="KW-1185">Reference proteome</keyword>
<evidence type="ECO:0000313" key="3">
    <source>
        <dbReference type="EMBL" id="WGH93527.1"/>
    </source>
</evidence>
<keyword evidence="2" id="KW-1133">Transmembrane helix</keyword>
<dbReference type="InterPro" id="IPR025327">
    <property type="entry name" value="DUF4233"/>
</dbReference>
<keyword evidence="2" id="KW-0472">Membrane</keyword>
<dbReference type="RefSeq" id="WP_279675006.1">
    <property type="nucleotide sequence ID" value="NZ_CP122566.1"/>
</dbReference>
<dbReference type="AlphaFoldDB" id="A0AAJ6AK87"/>
<evidence type="ECO:0000313" key="4">
    <source>
        <dbReference type="Proteomes" id="UP001224674"/>
    </source>
</evidence>
<sequence>MTDPHQPSEPPAGTTGRESWRPQRETQRQKDWRPGQPQKRRSLRVVFCASLLGLESLVLVFYGMTVLNLNREESWAVPVFWASIALAVLALVTTRLLTKPLGYWIGWGIQVLFVLGGFLEYFALILGAGFLAAWWWAVVRGGQMDEENIVRDRQQRAWEIAHGYRCVTDHPDTKS</sequence>
<protein>
    <submittedName>
        <fullName evidence="3">DUF4233 domain-containing protein</fullName>
    </submittedName>
</protein>
<dbReference type="Pfam" id="PF14017">
    <property type="entry name" value="DUF4233"/>
    <property type="match status" value="1"/>
</dbReference>
<feature type="region of interest" description="Disordered" evidence="1">
    <location>
        <begin position="1"/>
        <end position="37"/>
    </location>
</feature>
<feature type="transmembrane region" description="Helical" evidence="2">
    <location>
        <begin position="43"/>
        <end position="63"/>
    </location>
</feature>
<accession>A0AAJ6AK87</accession>
<evidence type="ECO:0000256" key="2">
    <source>
        <dbReference type="SAM" id="Phobius"/>
    </source>
</evidence>